<evidence type="ECO:0000313" key="1">
    <source>
        <dbReference type="EMBL" id="WNM61891.1"/>
    </source>
</evidence>
<dbReference type="KEGG" id="nneo:PQG83_19435"/>
<reference evidence="1 2" key="1">
    <citation type="submission" date="2023-01" db="EMBL/GenBank/DDBJ databases">
        <title>Cultivation and genomic characterization of new, ubiquitous marine nitrite-oxidizing bacteria from the Nitrospirales.</title>
        <authorList>
            <person name="Mueller A.J."/>
            <person name="Daebeler A."/>
            <person name="Herbold C.W."/>
            <person name="Kirkegaard R.H."/>
            <person name="Daims H."/>
        </authorList>
    </citation>
    <scope>NUCLEOTIDE SEQUENCE [LARGE SCALE GENOMIC DNA]</scope>
    <source>
        <strain evidence="1 2">DK</strain>
    </source>
</reference>
<keyword evidence="2" id="KW-1185">Reference proteome</keyword>
<proteinExistence type="predicted"/>
<accession>A0AA96K0C2</accession>
<dbReference type="Proteomes" id="UP001302494">
    <property type="component" value="Chromosome"/>
</dbReference>
<evidence type="ECO:0000313" key="2">
    <source>
        <dbReference type="Proteomes" id="UP001302494"/>
    </source>
</evidence>
<sequence length="76" mass="8997">MIEVIRRQIIEESPDVGRGAFAQRVDDRPYRMNRVGAFRRAEVKQRDRRVARRQGQIGHGIYDPGKEFVHRRALPR</sequence>
<gene>
    <name evidence="1" type="ORF">PQG83_19435</name>
</gene>
<name>A0AA96K0C2_9BACT</name>
<dbReference type="AlphaFoldDB" id="A0AA96K0C2"/>
<dbReference type="RefSeq" id="WP_312744561.1">
    <property type="nucleotide sequence ID" value="NZ_CP116968.1"/>
</dbReference>
<protein>
    <submittedName>
        <fullName evidence="1">Uncharacterized protein</fullName>
    </submittedName>
</protein>
<organism evidence="1 2">
    <name type="scientific">Candidatus Nitrospira neomarina</name>
    <dbReference type="NCBI Taxonomy" id="3020899"/>
    <lineage>
        <taxon>Bacteria</taxon>
        <taxon>Pseudomonadati</taxon>
        <taxon>Nitrospirota</taxon>
        <taxon>Nitrospiria</taxon>
        <taxon>Nitrospirales</taxon>
        <taxon>Nitrospiraceae</taxon>
        <taxon>Nitrospira</taxon>
    </lineage>
</organism>
<dbReference type="EMBL" id="CP116968">
    <property type="protein sequence ID" value="WNM61891.1"/>
    <property type="molecule type" value="Genomic_DNA"/>
</dbReference>